<comment type="caution">
    <text evidence="1">The sequence shown here is derived from an EMBL/GenBank/DDBJ whole genome shotgun (WGS) entry which is preliminary data.</text>
</comment>
<accession>A0ACC0CDM9</accession>
<protein>
    <submittedName>
        <fullName evidence="1">Uncharacterized protein</fullName>
    </submittedName>
</protein>
<keyword evidence="2" id="KW-1185">Reference proteome</keyword>
<dbReference type="Proteomes" id="UP001060085">
    <property type="component" value="Linkage Group LG01"/>
</dbReference>
<reference evidence="2" key="1">
    <citation type="journal article" date="2023" name="Nat. Plants">
        <title>Single-cell RNA sequencing provides a high-resolution roadmap for understanding the multicellular compartmentation of specialized metabolism.</title>
        <authorList>
            <person name="Sun S."/>
            <person name="Shen X."/>
            <person name="Li Y."/>
            <person name="Li Y."/>
            <person name="Wang S."/>
            <person name="Li R."/>
            <person name="Zhang H."/>
            <person name="Shen G."/>
            <person name="Guo B."/>
            <person name="Wei J."/>
            <person name="Xu J."/>
            <person name="St-Pierre B."/>
            <person name="Chen S."/>
            <person name="Sun C."/>
        </authorList>
    </citation>
    <scope>NUCLEOTIDE SEQUENCE [LARGE SCALE GENOMIC DNA]</scope>
</reference>
<name>A0ACC0CDM9_CATRO</name>
<evidence type="ECO:0000313" key="1">
    <source>
        <dbReference type="EMBL" id="KAI5682886.1"/>
    </source>
</evidence>
<dbReference type="EMBL" id="CM044701">
    <property type="protein sequence ID" value="KAI5682886.1"/>
    <property type="molecule type" value="Genomic_DNA"/>
</dbReference>
<sequence length="854" mass="96922">MAESFLIGIAHSILGRLGSAALQQTFSLLGVKNDLLRLKKTLLTIRDVLLDAEEQQPKNREENNWLEDLKEVLCDADDFLDEIEIYGLRRKLNSRTTKQKVRGFFSPSNPVAFRFRMANKIKEIKGKLDDIAADKDKFHLPPALNVNGRDLQINSRNLTYSFVLPSNVIGRNHEKEEMVNVLMNTSNEEYLSVCSVIGMGGMGKTTLAKLVYNDERTVKHFQLRIWVCVSQNFDVKKLTGDITSHASGKPCDSLNNFDQVLSYLQDSLSDKRFLLVLDDVWNEDRPKWIELRSFLTGKAYGSKILVTTRSEYVASVMESSYVHKLKGLPGKDCLALLMRWAFRNGQEKQYPNLIKIGEDIVKKCKGVPLAVRTLGSLLYMKTDECEWLSVRDNEIWQWEQSTDDILPALRLSYNKLPYYLKQLFAYCSIFPKGHDIASVMLIQLWMAQGLLCSSGENEELEDVGIRYVKELCLKSFLEEVEAFDSFITCKMHDLVYDLAVSVSKNECLILDKQRGKTHQKSRHVTLNNHALLQNEVSNSILEPKRIRTIFLHPVVTRSQGVFSLGDCISRLKYLRVLDLSYSHLDTLPLSIGDMKHLRYINLSGNDNIKSLPSTICRLQSLQTLRLVLCTQLQKLPRHIGDLIRLRHLYVTTRETSFPEKGLGSLISLQTLSIQGCEDLGLLCEGIGKLTNLRTFVIGDCPRLTHLPTRSLELLVALENLMIINCEELALSDWQDFQGFLSLRSLVIGGLPRVMALPQLVREDTDTLQSIRISTCPSIGALPTWLGNVGSLRKIEIKGCPKLSSLPEGLRHVTGLKLLKIDKCPDLSKRCEKELGEDWPKISHVQEIYLNGIKI</sequence>
<gene>
    <name evidence="1" type="ORF">M9H77_04114</name>
</gene>
<organism evidence="1 2">
    <name type="scientific">Catharanthus roseus</name>
    <name type="common">Madagascar periwinkle</name>
    <name type="synonym">Vinca rosea</name>
    <dbReference type="NCBI Taxonomy" id="4058"/>
    <lineage>
        <taxon>Eukaryota</taxon>
        <taxon>Viridiplantae</taxon>
        <taxon>Streptophyta</taxon>
        <taxon>Embryophyta</taxon>
        <taxon>Tracheophyta</taxon>
        <taxon>Spermatophyta</taxon>
        <taxon>Magnoliopsida</taxon>
        <taxon>eudicotyledons</taxon>
        <taxon>Gunneridae</taxon>
        <taxon>Pentapetalae</taxon>
        <taxon>asterids</taxon>
        <taxon>lamiids</taxon>
        <taxon>Gentianales</taxon>
        <taxon>Apocynaceae</taxon>
        <taxon>Rauvolfioideae</taxon>
        <taxon>Vinceae</taxon>
        <taxon>Catharanthinae</taxon>
        <taxon>Catharanthus</taxon>
    </lineage>
</organism>
<evidence type="ECO:0000313" key="2">
    <source>
        <dbReference type="Proteomes" id="UP001060085"/>
    </source>
</evidence>
<proteinExistence type="predicted"/>